<dbReference type="PANTHER" id="PTHR46577:SF2">
    <property type="entry name" value="TRANSCRIPTIONAL REGULATORY PROTEIN"/>
    <property type="match status" value="1"/>
</dbReference>
<name>A0A3A9J9X8_9PROT</name>
<dbReference type="InterPro" id="IPR036388">
    <property type="entry name" value="WH-like_DNA-bd_sf"/>
</dbReference>
<dbReference type="InterPro" id="IPR015424">
    <property type="entry name" value="PyrdxlP-dep_Trfase"/>
</dbReference>
<dbReference type="PROSITE" id="PS50949">
    <property type="entry name" value="HTH_GNTR"/>
    <property type="match status" value="1"/>
</dbReference>
<dbReference type="OrthoDB" id="9802328at2"/>
<dbReference type="Pfam" id="PF00392">
    <property type="entry name" value="GntR"/>
    <property type="match status" value="1"/>
</dbReference>
<protein>
    <submittedName>
        <fullName evidence="8">Aminotransferase class I/II-fold pyridoxal phosphate-dependent enzyme</fullName>
    </submittedName>
    <submittedName>
        <fullName evidence="7">PLP-dependent aminotransferase family protein</fullName>
    </submittedName>
</protein>
<dbReference type="InParanoid" id="A0A3A9J9X8"/>
<dbReference type="SMART" id="SM00345">
    <property type="entry name" value="HTH_GNTR"/>
    <property type="match status" value="1"/>
</dbReference>
<dbReference type="Proteomes" id="UP000278036">
    <property type="component" value="Unassembled WGS sequence"/>
</dbReference>
<keyword evidence="2" id="KW-0663">Pyridoxal phosphate</keyword>
<dbReference type="InterPro" id="IPR000524">
    <property type="entry name" value="Tscrpt_reg_HTH_GntR"/>
</dbReference>
<sequence length="481" mass="52003">MLQQVKTRRPGRPPTRVDEIVQRLADAIERGLLKPGERLASVRRAAVDHGVSKNTMAEAYDRLVASGHLEARRGAGYFASPAPRPARARVPPHLAEAIDTVSLLREQLEARHEVRPGDGRPPPSWMEGSELAAQFASGKWRPGGSLEHGYGSSWGFLPLRERIALSMVERGISCSPEQILLTFGANHAFDIVIRHLTELGDTVLVDDPGYYPLFGKLRLARVRAVGVRRLPDGPDPDDLEAKLAEFRPKAFFTQSLAHNPTGGTLSPAVAHRVVLAAERHGTTIVECDPFADILPAASPRLAALDGLQRVISVGTFSKTLSASLRVGYVAAAPSVVEALNDLKMLTVVSTSSFAEQFIAHLINGGHYLRHLRRLRSRIDTATATAVANMAAAGWHVSMPPGGGFYLWVPLPEGVDEADLCHRASAQGIFLAPGSIFRPGRSSGRHPAMMRVNVAYASDSRLLSFLRQSVDASRSGALALRS</sequence>
<dbReference type="Pfam" id="PF00155">
    <property type="entry name" value="Aminotran_1_2"/>
    <property type="match status" value="1"/>
</dbReference>
<dbReference type="Gene3D" id="3.40.640.10">
    <property type="entry name" value="Type I PLP-dependent aspartate aminotransferase-like (Major domain)"/>
    <property type="match status" value="1"/>
</dbReference>
<keyword evidence="7" id="KW-0808">Transferase</keyword>
<accession>A0A3A9J9X8</accession>
<proteinExistence type="inferred from homology"/>
<evidence type="ECO:0000313" key="10">
    <source>
        <dbReference type="Proteomes" id="UP000278036"/>
    </source>
</evidence>
<dbReference type="Gene3D" id="1.10.10.10">
    <property type="entry name" value="Winged helix-like DNA-binding domain superfamily/Winged helix DNA-binding domain"/>
    <property type="match status" value="1"/>
</dbReference>
<dbReference type="InterPro" id="IPR036390">
    <property type="entry name" value="WH_DNA-bd_sf"/>
</dbReference>
<keyword evidence="7" id="KW-0032">Aminotransferase</keyword>
<dbReference type="PANTHER" id="PTHR46577">
    <property type="entry name" value="HTH-TYPE TRANSCRIPTIONAL REGULATORY PROTEIN GABR"/>
    <property type="match status" value="1"/>
</dbReference>
<keyword evidence="3" id="KW-0805">Transcription regulation</keyword>
<dbReference type="CDD" id="cd00609">
    <property type="entry name" value="AAT_like"/>
    <property type="match status" value="1"/>
</dbReference>
<evidence type="ECO:0000313" key="8">
    <source>
        <dbReference type="EMBL" id="RMI20233.1"/>
    </source>
</evidence>
<feature type="domain" description="HTH gntR-type" evidence="6">
    <location>
        <begin position="14"/>
        <end position="82"/>
    </location>
</feature>
<dbReference type="InterPro" id="IPR051446">
    <property type="entry name" value="HTH_trans_reg/aminotransferase"/>
</dbReference>
<keyword evidence="5" id="KW-0804">Transcription</keyword>
<dbReference type="GO" id="GO:0003700">
    <property type="term" value="F:DNA-binding transcription factor activity"/>
    <property type="evidence" value="ECO:0007669"/>
    <property type="project" value="InterPro"/>
</dbReference>
<evidence type="ECO:0000256" key="3">
    <source>
        <dbReference type="ARBA" id="ARBA00023015"/>
    </source>
</evidence>
<evidence type="ECO:0000259" key="6">
    <source>
        <dbReference type="PROSITE" id="PS50949"/>
    </source>
</evidence>
<evidence type="ECO:0000256" key="4">
    <source>
        <dbReference type="ARBA" id="ARBA00023125"/>
    </source>
</evidence>
<comment type="caution">
    <text evidence="7">The sequence shown here is derived from an EMBL/GenBank/DDBJ whole genome shotgun (WGS) entry which is preliminary data.</text>
</comment>
<gene>
    <name evidence="7" type="ORF">D6Z83_11385</name>
    <name evidence="8" type="ORF">EBE87_17310</name>
</gene>
<dbReference type="SUPFAM" id="SSF46785">
    <property type="entry name" value="Winged helix' DNA-binding domain"/>
    <property type="match status" value="1"/>
</dbReference>
<dbReference type="GO" id="GO:0008483">
    <property type="term" value="F:transaminase activity"/>
    <property type="evidence" value="ECO:0007669"/>
    <property type="project" value="UniProtKB-KW"/>
</dbReference>
<dbReference type="InterPro" id="IPR015421">
    <property type="entry name" value="PyrdxlP-dep_Trfase_major"/>
</dbReference>
<dbReference type="CDD" id="cd07377">
    <property type="entry name" value="WHTH_GntR"/>
    <property type="match status" value="1"/>
</dbReference>
<keyword evidence="4" id="KW-0238">DNA-binding</keyword>
<dbReference type="GO" id="GO:0003677">
    <property type="term" value="F:DNA binding"/>
    <property type="evidence" value="ECO:0007669"/>
    <property type="project" value="UniProtKB-KW"/>
</dbReference>
<organism evidence="7 10">
    <name type="scientific">Teichococcus wenyumeiae</name>
    <dbReference type="NCBI Taxonomy" id="2478470"/>
    <lineage>
        <taxon>Bacteria</taxon>
        <taxon>Pseudomonadati</taxon>
        <taxon>Pseudomonadota</taxon>
        <taxon>Alphaproteobacteria</taxon>
        <taxon>Acetobacterales</taxon>
        <taxon>Roseomonadaceae</taxon>
        <taxon>Roseomonas</taxon>
    </lineage>
</organism>
<comment type="similarity">
    <text evidence="1">In the C-terminal section; belongs to the class-I pyridoxal-phosphate-dependent aminotransferase family.</text>
</comment>
<dbReference type="SUPFAM" id="SSF53383">
    <property type="entry name" value="PLP-dependent transferases"/>
    <property type="match status" value="1"/>
</dbReference>
<dbReference type="EMBL" id="RAQU01000058">
    <property type="protein sequence ID" value="RKK04057.1"/>
    <property type="molecule type" value="Genomic_DNA"/>
</dbReference>
<dbReference type="FunCoup" id="A0A3A9J9X8">
    <property type="interactions" value="354"/>
</dbReference>
<keyword evidence="9" id="KW-1185">Reference proteome</keyword>
<dbReference type="EMBL" id="RFLX01000013">
    <property type="protein sequence ID" value="RMI20233.1"/>
    <property type="molecule type" value="Genomic_DNA"/>
</dbReference>
<evidence type="ECO:0000256" key="5">
    <source>
        <dbReference type="ARBA" id="ARBA00023163"/>
    </source>
</evidence>
<evidence type="ECO:0000256" key="2">
    <source>
        <dbReference type="ARBA" id="ARBA00022898"/>
    </source>
</evidence>
<evidence type="ECO:0000256" key="1">
    <source>
        <dbReference type="ARBA" id="ARBA00005384"/>
    </source>
</evidence>
<dbReference type="AlphaFoldDB" id="A0A3A9J9X8"/>
<reference evidence="7 10" key="1">
    <citation type="submission" date="2018-09" db="EMBL/GenBank/DDBJ databases">
        <title>Roseomonas sp. nov., isolated from feces of Tibetan antelopes in the Qinghai-Tibet plateau, China.</title>
        <authorList>
            <person name="Tian Z."/>
        </authorList>
    </citation>
    <scope>NUCLEOTIDE SEQUENCE [LARGE SCALE GENOMIC DNA]</scope>
    <source>
        <strain evidence="8 9">Z23</strain>
        <strain evidence="7 10">Z24</strain>
    </source>
</reference>
<dbReference type="InterPro" id="IPR004839">
    <property type="entry name" value="Aminotransferase_I/II_large"/>
</dbReference>
<evidence type="ECO:0000313" key="7">
    <source>
        <dbReference type="EMBL" id="RKK04057.1"/>
    </source>
</evidence>
<dbReference type="GO" id="GO:0030170">
    <property type="term" value="F:pyridoxal phosphate binding"/>
    <property type="evidence" value="ECO:0007669"/>
    <property type="project" value="InterPro"/>
</dbReference>
<dbReference type="Proteomes" id="UP000274097">
    <property type="component" value="Unassembled WGS sequence"/>
</dbReference>
<evidence type="ECO:0000313" key="9">
    <source>
        <dbReference type="Proteomes" id="UP000274097"/>
    </source>
</evidence>